<comment type="cofactor">
    <cofactor evidence="1">
        <name>Mn(2+)</name>
        <dbReference type="ChEBI" id="CHEBI:29035"/>
    </cofactor>
</comment>
<evidence type="ECO:0000313" key="16">
    <source>
        <dbReference type="Proteomes" id="UP000006729"/>
    </source>
</evidence>
<dbReference type="CDD" id="cd00143">
    <property type="entry name" value="PP2Cc"/>
    <property type="match status" value="1"/>
</dbReference>
<feature type="region of interest" description="Disordered" evidence="13">
    <location>
        <begin position="1"/>
        <end position="23"/>
    </location>
</feature>
<evidence type="ECO:0000256" key="3">
    <source>
        <dbReference type="ARBA" id="ARBA00006702"/>
    </source>
</evidence>
<dbReference type="EMBL" id="CM009307">
    <property type="protein sequence ID" value="PNS92445.1"/>
    <property type="molecule type" value="Genomic_DNA"/>
</dbReference>
<evidence type="ECO:0000256" key="10">
    <source>
        <dbReference type="ARBA" id="ARBA00047761"/>
    </source>
</evidence>
<dbReference type="GO" id="GO:0007165">
    <property type="term" value="P:signal transduction"/>
    <property type="evidence" value="ECO:0000318"/>
    <property type="project" value="GO_Central"/>
</dbReference>
<dbReference type="Pfam" id="PF00481">
    <property type="entry name" value="PP2C"/>
    <property type="match status" value="1"/>
</dbReference>
<dbReference type="GO" id="GO:0004722">
    <property type="term" value="F:protein serine/threonine phosphatase activity"/>
    <property type="evidence" value="ECO:0000318"/>
    <property type="project" value="GO_Central"/>
</dbReference>
<dbReference type="SMR" id="B9IKS7"/>
<dbReference type="KEGG" id="pop:7462968"/>
<evidence type="ECO:0000259" key="14">
    <source>
        <dbReference type="PROSITE" id="PS51746"/>
    </source>
</evidence>
<dbReference type="PANTHER" id="PTHR13832:SF790">
    <property type="entry name" value="PROTEIN PHOSPHATASE 2C 22-RELATED"/>
    <property type="match status" value="1"/>
</dbReference>
<dbReference type="Proteomes" id="UP000006729">
    <property type="component" value="Chromosome 18"/>
</dbReference>
<dbReference type="PROSITE" id="PS51746">
    <property type="entry name" value="PPM_2"/>
    <property type="match status" value="1"/>
</dbReference>
<dbReference type="STRING" id="3694.B9IKS7"/>
<sequence>MEGNNGNSSENSSRPPIPLSASTTTTSCRQCFSIDRVPVNCKKTLVRHKSLVKTKTLDISVKPQLGAENHDADFIPIIRSGAWADIGFRSSMEDVFLCADNFMSDYGLKNAIDGPNSFYGVFDGHGGKHAADFASYHLPRFIAEDEDFPMEVERVVASAFLQTDSAFEKACSLDAALASGTTALAALVVGRLLVVANAGDCRAVLCRRGNAIDMSNDHKPMCSKERKRIEASGGYIYDGYLNGLLNVARALGDWHMEGLKGNGSDGGPLSAEPELMTRQLTEEDEFLIIGCDGIWDVFRSQNAVDFARRRLQEHNDPVMCSKDLVDEALKRKSGDNLAVIVVCFQSEPPRNLVAPRPRVHRSISAEGLRELQSFLDDLAK</sequence>
<dbReference type="InterPro" id="IPR000222">
    <property type="entry name" value="PP2C_BS"/>
</dbReference>
<dbReference type="InterPro" id="IPR036457">
    <property type="entry name" value="PPM-type-like_dom_sf"/>
</dbReference>
<evidence type="ECO:0000256" key="6">
    <source>
        <dbReference type="ARBA" id="ARBA00022801"/>
    </source>
</evidence>
<dbReference type="InterPro" id="IPR001932">
    <property type="entry name" value="PPM-type_phosphatase-like_dom"/>
</dbReference>
<dbReference type="InParanoid" id="B9IKS7"/>
<dbReference type="GO" id="GO:0005737">
    <property type="term" value="C:cytoplasm"/>
    <property type="evidence" value="ECO:0007669"/>
    <property type="project" value="UniProtKB-ARBA"/>
</dbReference>
<gene>
    <name evidence="15" type="ORF">POPTR_018G033000</name>
</gene>
<comment type="catalytic activity">
    <reaction evidence="11">
        <text>O-phospho-L-threonyl-[protein] + H2O = L-threonyl-[protein] + phosphate</text>
        <dbReference type="Rhea" id="RHEA:47004"/>
        <dbReference type="Rhea" id="RHEA-COMP:11060"/>
        <dbReference type="Rhea" id="RHEA-COMP:11605"/>
        <dbReference type="ChEBI" id="CHEBI:15377"/>
        <dbReference type="ChEBI" id="CHEBI:30013"/>
        <dbReference type="ChEBI" id="CHEBI:43474"/>
        <dbReference type="ChEBI" id="CHEBI:61977"/>
        <dbReference type="EC" id="3.1.3.16"/>
    </reaction>
</comment>
<keyword evidence="7" id="KW-0460">Magnesium</keyword>
<dbReference type="SMART" id="SM00332">
    <property type="entry name" value="PP2Cc"/>
    <property type="match status" value="1"/>
</dbReference>
<dbReference type="Gramene" id="Potri.018G033000.1.v4.1">
    <property type="protein sequence ID" value="Potri.018G033000.1.v4.1"/>
    <property type="gene ID" value="Potri.018G033000.v4.1"/>
</dbReference>
<dbReference type="HOGENOM" id="CLU_013173_21_2_1"/>
<dbReference type="FunFam" id="3.60.40.10:FF:000004">
    <property type="entry name" value="Probable protein phosphatase 2C 22"/>
    <property type="match status" value="1"/>
</dbReference>
<evidence type="ECO:0000256" key="5">
    <source>
        <dbReference type="ARBA" id="ARBA00022723"/>
    </source>
</evidence>
<keyword evidence="6 12" id="KW-0378">Hydrolase</keyword>
<dbReference type="GO" id="GO:0046872">
    <property type="term" value="F:metal ion binding"/>
    <property type="evidence" value="ECO:0007669"/>
    <property type="project" value="UniProtKB-KW"/>
</dbReference>
<comment type="catalytic activity">
    <reaction evidence="10">
        <text>O-phospho-L-seryl-[protein] + H2O = L-seryl-[protein] + phosphate</text>
        <dbReference type="Rhea" id="RHEA:20629"/>
        <dbReference type="Rhea" id="RHEA-COMP:9863"/>
        <dbReference type="Rhea" id="RHEA-COMP:11604"/>
        <dbReference type="ChEBI" id="CHEBI:15377"/>
        <dbReference type="ChEBI" id="CHEBI:29999"/>
        <dbReference type="ChEBI" id="CHEBI:43474"/>
        <dbReference type="ChEBI" id="CHEBI:83421"/>
        <dbReference type="EC" id="3.1.3.16"/>
    </reaction>
</comment>
<dbReference type="PANTHER" id="PTHR13832">
    <property type="entry name" value="PROTEIN PHOSPHATASE 2C"/>
    <property type="match status" value="1"/>
</dbReference>
<evidence type="ECO:0000256" key="11">
    <source>
        <dbReference type="ARBA" id="ARBA00048336"/>
    </source>
</evidence>
<evidence type="ECO:0000256" key="12">
    <source>
        <dbReference type="RuleBase" id="RU003465"/>
    </source>
</evidence>
<evidence type="ECO:0000256" key="1">
    <source>
        <dbReference type="ARBA" id="ARBA00001936"/>
    </source>
</evidence>
<dbReference type="AlphaFoldDB" id="B9IKS7"/>
<reference evidence="15 16" key="1">
    <citation type="journal article" date="2006" name="Science">
        <title>The genome of black cottonwood, Populus trichocarpa (Torr. &amp; Gray).</title>
        <authorList>
            <person name="Tuskan G.A."/>
            <person name="Difazio S."/>
            <person name="Jansson S."/>
            <person name="Bohlmann J."/>
            <person name="Grigoriev I."/>
            <person name="Hellsten U."/>
            <person name="Putnam N."/>
            <person name="Ralph S."/>
            <person name="Rombauts S."/>
            <person name="Salamov A."/>
            <person name="Schein J."/>
            <person name="Sterck L."/>
            <person name="Aerts A."/>
            <person name="Bhalerao R.R."/>
            <person name="Bhalerao R.P."/>
            <person name="Blaudez D."/>
            <person name="Boerjan W."/>
            <person name="Brun A."/>
            <person name="Brunner A."/>
            <person name="Busov V."/>
            <person name="Campbell M."/>
            <person name="Carlson J."/>
            <person name="Chalot M."/>
            <person name="Chapman J."/>
            <person name="Chen G.L."/>
            <person name="Cooper D."/>
            <person name="Coutinho P.M."/>
            <person name="Couturier J."/>
            <person name="Covert S."/>
            <person name="Cronk Q."/>
            <person name="Cunningham R."/>
            <person name="Davis J."/>
            <person name="Degroeve S."/>
            <person name="Dejardin A."/>
            <person name="Depamphilis C."/>
            <person name="Detter J."/>
            <person name="Dirks B."/>
            <person name="Dubchak I."/>
            <person name="Duplessis S."/>
            <person name="Ehlting J."/>
            <person name="Ellis B."/>
            <person name="Gendler K."/>
            <person name="Goodstein D."/>
            <person name="Gribskov M."/>
            <person name="Grimwood J."/>
            <person name="Groover A."/>
            <person name="Gunter L."/>
            <person name="Hamberger B."/>
            <person name="Heinze B."/>
            <person name="Helariutta Y."/>
            <person name="Henrissat B."/>
            <person name="Holligan D."/>
            <person name="Holt R."/>
            <person name="Huang W."/>
            <person name="Islam-Faridi N."/>
            <person name="Jones S."/>
            <person name="Jones-Rhoades M."/>
            <person name="Jorgensen R."/>
            <person name="Joshi C."/>
            <person name="Kangasjarvi J."/>
            <person name="Karlsson J."/>
            <person name="Kelleher C."/>
            <person name="Kirkpatrick R."/>
            <person name="Kirst M."/>
            <person name="Kohler A."/>
            <person name="Kalluri U."/>
            <person name="Larimer F."/>
            <person name="Leebens-Mack J."/>
            <person name="Leple J.C."/>
            <person name="Locascio P."/>
            <person name="Lou Y."/>
            <person name="Lucas S."/>
            <person name="Martin F."/>
            <person name="Montanini B."/>
            <person name="Napoli C."/>
            <person name="Nelson D.R."/>
            <person name="Nelson C."/>
            <person name="Nieminen K."/>
            <person name="Nilsson O."/>
            <person name="Pereda V."/>
            <person name="Peter G."/>
            <person name="Philippe R."/>
            <person name="Pilate G."/>
            <person name="Poliakov A."/>
            <person name="Razumovskaya J."/>
            <person name="Richardson P."/>
            <person name="Rinaldi C."/>
            <person name="Ritland K."/>
            <person name="Rouze P."/>
            <person name="Ryaboy D."/>
            <person name="Schmutz J."/>
            <person name="Schrader J."/>
            <person name="Segerman B."/>
            <person name="Shin H."/>
            <person name="Siddiqui A."/>
            <person name="Sterky F."/>
            <person name="Terry A."/>
            <person name="Tsai C.J."/>
            <person name="Uberbacher E."/>
            <person name="Unneberg P."/>
            <person name="Vahala J."/>
            <person name="Wall K."/>
            <person name="Wessler S."/>
            <person name="Yang G."/>
            <person name="Yin T."/>
            <person name="Douglas C."/>
            <person name="Marra M."/>
            <person name="Sandberg G."/>
            <person name="Van de Peer Y."/>
            <person name="Rokhsar D."/>
        </authorList>
    </citation>
    <scope>NUCLEOTIDE SEQUENCE [LARGE SCALE GENOMIC DNA]</scope>
    <source>
        <strain evidence="16">cv. Nisqually</strain>
    </source>
</reference>
<dbReference type="eggNOG" id="KOG0698">
    <property type="taxonomic scope" value="Eukaryota"/>
</dbReference>
<evidence type="ECO:0000256" key="13">
    <source>
        <dbReference type="SAM" id="MobiDB-lite"/>
    </source>
</evidence>
<evidence type="ECO:0000256" key="2">
    <source>
        <dbReference type="ARBA" id="ARBA00001946"/>
    </source>
</evidence>
<evidence type="ECO:0000256" key="4">
    <source>
        <dbReference type="ARBA" id="ARBA00013081"/>
    </source>
</evidence>
<dbReference type="PROSITE" id="PS01032">
    <property type="entry name" value="PPM_1"/>
    <property type="match status" value="1"/>
</dbReference>
<dbReference type="SUPFAM" id="SSF81606">
    <property type="entry name" value="PP2C-like"/>
    <property type="match status" value="1"/>
</dbReference>
<protein>
    <recommendedName>
        <fullName evidence="4">protein-serine/threonine phosphatase</fullName>
        <ecNumber evidence="4">3.1.3.16</ecNumber>
    </recommendedName>
</protein>
<dbReference type="Gene3D" id="3.60.40.10">
    <property type="entry name" value="PPM-type phosphatase domain"/>
    <property type="match status" value="1"/>
</dbReference>
<dbReference type="GO" id="GO:0005634">
    <property type="term" value="C:nucleus"/>
    <property type="evidence" value="ECO:0007669"/>
    <property type="project" value="UniProtKB-ARBA"/>
</dbReference>
<accession>B9IKS7</accession>
<feature type="domain" description="PPM-type phosphatase" evidence="14">
    <location>
        <begin position="79"/>
        <end position="344"/>
    </location>
</feature>
<evidence type="ECO:0000256" key="8">
    <source>
        <dbReference type="ARBA" id="ARBA00022912"/>
    </source>
</evidence>
<evidence type="ECO:0000256" key="9">
    <source>
        <dbReference type="ARBA" id="ARBA00023211"/>
    </source>
</evidence>
<dbReference type="OMA" id="FLRDNLM"/>
<dbReference type="FunCoup" id="B9IKS7">
    <property type="interactions" value="48"/>
</dbReference>
<feature type="compositionally biased region" description="Low complexity" evidence="13">
    <location>
        <begin position="1"/>
        <end position="13"/>
    </location>
</feature>
<dbReference type="OrthoDB" id="10264738at2759"/>
<comment type="similarity">
    <text evidence="3 12">Belongs to the PP2C family.</text>
</comment>
<comment type="cofactor">
    <cofactor evidence="2">
        <name>Mg(2+)</name>
        <dbReference type="ChEBI" id="CHEBI:18420"/>
    </cofactor>
</comment>
<proteinExistence type="inferred from homology"/>
<name>B9IKS7_POPTR</name>
<organism evidence="15 16">
    <name type="scientific">Populus trichocarpa</name>
    <name type="common">Western balsam poplar</name>
    <name type="synonym">Populus balsamifera subsp. trichocarpa</name>
    <dbReference type="NCBI Taxonomy" id="3694"/>
    <lineage>
        <taxon>Eukaryota</taxon>
        <taxon>Viridiplantae</taxon>
        <taxon>Streptophyta</taxon>
        <taxon>Embryophyta</taxon>
        <taxon>Tracheophyta</taxon>
        <taxon>Spermatophyta</taxon>
        <taxon>Magnoliopsida</taxon>
        <taxon>eudicotyledons</taxon>
        <taxon>Gunneridae</taxon>
        <taxon>Pentapetalae</taxon>
        <taxon>rosids</taxon>
        <taxon>fabids</taxon>
        <taxon>Malpighiales</taxon>
        <taxon>Salicaceae</taxon>
        <taxon>Saliceae</taxon>
        <taxon>Populus</taxon>
    </lineage>
</organism>
<evidence type="ECO:0000313" key="15">
    <source>
        <dbReference type="EMBL" id="PNS92445.1"/>
    </source>
</evidence>
<keyword evidence="9" id="KW-0464">Manganese</keyword>
<evidence type="ECO:0000256" key="7">
    <source>
        <dbReference type="ARBA" id="ARBA00022842"/>
    </source>
</evidence>
<keyword evidence="16" id="KW-1185">Reference proteome</keyword>
<keyword evidence="8 12" id="KW-0904">Protein phosphatase</keyword>
<dbReference type="EC" id="3.1.3.16" evidence="4"/>
<keyword evidence="5" id="KW-0479">Metal-binding</keyword>
<dbReference type="InterPro" id="IPR015655">
    <property type="entry name" value="PP2C"/>
</dbReference>